<reference evidence="3" key="1">
    <citation type="submission" date="2015-05" db="EMBL/GenBank/DDBJ databases">
        <authorList>
            <consortium name="Pathogen Informatics"/>
        </authorList>
    </citation>
    <scope>NUCLEOTIDE SEQUENCE [LARGE SCALE GENOMIC DNA]</scope>
    <source>
        <strain evidence="3">M72</strain>
    </source>
</reference>
<sequence length="63" mass="6946">MPLEIGLHFFIPKGFIHPLVAIVADIVLVLTGGVIQYGLMKLFYKFPLSKVAFGAAIKREMNA</sequence>
<protein>
    <submittedName>
        <fullName evidence="2">Uncharacterized protein</fullName>
    </submittedName>
</protein>
<proteinExistence type="predicted"/>
<name>A0A0M6WQC9_9FIRM</name>
<keyword evidence="1" id="KW-1133">Transmembrane helix</keyword>
<dbReference type="STRING" id="301302.ERS852420_00856"/>
<keyword evidence="1" id="KW-0812">Transmembrane</keyword>
<gene>
    <name evidence="2" type="ORF">M72_29451</name>
</gene>
<keyword evidence="1" id="KW-0472">Membrane</keyword>
<evidence type="ECO:0000313" key="2">
    <source>
        <dbReference type="EMBL" id="CRL39342.1"/>
    </source>
</evidence>
<organism evidence="2 3">
    <name type="scientific">Roseburia faecis</name>
    <dbReference type="NCBI Taxonomy" id="301302"/>
    <lineage>
        <taxon>Bacteria</taxon>
        <taxon>Bacillati</taxon>
        <taxon>Bacillota</taxon>
        <taxon>Clostridia</taxon>
        <taxon>Lachnospirales</taxon>
        <taxon>Lachnospiraceae</taxon>
        <taxon>Roseburia</taxon>
    </lineage>
</organism>
<keyword evidence="3" id="KW-1185">Reference proteome</keyword>
<feature type="transmembrane region" description="Helical" evidence="1">
    <location>
        <begin position="15"/>
        <end position="40"/>
    </location>
</feature>
<accession>A0A0M6WQC9</accession>
<evidence type="ECO:0000256" key="1">
    <source>
        <dbReference type="SAM" id="Phobius"/>
    </source>
</evidence>
<dbReference type="Proteomes" id="UP000049979">
    <property type="component" value="Unassembled WGS sequence"/>
</dbReference>
<dbReference type="RefSeq" id="WP_055068027.1">
    <property type="nucleotide sequence ID" value="NZ_CP173697.1"/>
</dbReference>
<dbReference type="AlphaFoldDB" id="A0A0M6WQC9"/>
<dbReference type="EMBL" id="CVRR01000023">
    <property type="protein sequence ID" value="CRL39342.1"/>
    <property type="molecule type" value="Genomic_DNA"/>
</dbReference>
<evidence type="ECO:0000313" key="3">
    <source>
        <dbReference type="Proteomes" id="UP000049979"/>
    </source>
</evidence>